<feature type="region of interest" description="Disordered" evidence="1">
    <location>
        <begin position="858"/>
        <end position="934"/>
    </location>
</feature>
<dbReference type="OMA" id="ARERNDN"/>
<evidence type="ECO:0000256" key="1">
    <source>
        <dbReference type="SAM" id="MobiDB-lite"/>
    </source>
</evidence>
<feature type="compositionally biased region" description="Gly residues" evidence="1">
    <location>
        <begin position="1341"/>
        <end position="1355"/>
    </location>
</feature>
<feature type="region of interest" description="Disordered" evidence="1">
    <location>
        <begin position="1"/>
        <end position="78"/>
    </location>
</feature>
<name>A0A1Y1I309_KLENI</name>
<feature type="compositionally biased region" description="Low complexity" evidence="1">
    <location>
        <begin position="1265"/>
        <end position="1276"/>
    </location>
</feature>
<feature type="region of interest" description="Disordered" evidence="1">
    <location>
        <begin position="187"/>
        <end position="284"/>
    </location>
</feature>
<feature type="compositionally biased region" description="Gly residues" evidence="1">
    <location>
        <begin position="11"/>
        <end position="24"/>
    </location>
</feature>
<feature type="region of interest" description="Disordered" evidence="1">
    <location>
        <begin position="333"/>
        <end position="358"/>
    </location>
</feature>
<feature type="region of interest" description="Disordered" evidence="1">
    <location>
        <begin position="1246"/>
        <end position="1376"/>
    </location>
</feature>
<feature type="compositionally biased region" description="Basic residues" evidence="1">
    <location>
        <begin position="187"/>
        <end position="197"/>
    </location>
</feature>
<reference evidence="2 3" key="1">
    <citation type="journal article" date="2014" name="Nat. Commun.">
        <title>Klebsormidium flaccidum genome reveals primary factors for plant terrestrial adaptation.</title>
        <authorList>
            <person name="Hori K."/>
            <person name="Maruyama F."/>
            <person name="Fujisawa T."/>
            <person name="Togashi T."/>
            <person name="Yamamoto N."/>
            <person name="Seo M."/>
            <person name="Sato S."/>
            <person name="Yamada T."/>
            <person name="Mori H."/>
            <person name="Tajima N."/>
            <person name="Moriyama T."/>
            <person name="Ikeuchi M."/>
            <person name="Watanabe M."/>
            <person name="Wada H."/>
            <person name="Kobayashi K."/>
            <person name="Saito M."/>
            <person name="Masuda T."/>
            <person name="Sasaki-Sekimoto Y."/>
            <person name="Mashiguchi K."/>
            <person name="Awai K."/>
            <person name="Shimojima M."/>
            <person name="Masuda S."/>
            <person name="Iwai M."/>
            <person name="Nobusawa T."/>
            <person name="Narise T."/>
            <person name="Kondo S."/>
            <person name="Saito H."/>
            <person name="Sato R."/>
            <person name="Murakawa M."/>
            <person name="Ihara Y."/>
            <person name="Oshima-Yamada Y."/>
            <person name="Ohtaka K."/>
            <person name="Satoh M."/>
            <person name="Sonobe K."/>
            <person name="Ishii M."/>
            <person name="Ohtani R."/>
            <person name="Kanamori-Sato M."/>
            <person name="Honoki R."/>
            <person name="Miyazaki D."/>
            <person name="Mochizuki H."/>
            <person name="Umetsu J."/>
            <person name="Higashi K."/>
            <person name="Shibata D."/>
            <person name="Kamiya Y."/>
            <person name="Sato N."/>
            <person name="Nakamura Y."/>
            <person name="Tabata S."/>
            <person name="Ida S."/>
            <person name="Kurokawa K."/>
            <person name="Ohta H."/>
        </authorList>
    </citation>
    <scope>NUCLEOTIDE SEQUENCE [LARGE SCALE GENOMIC DNA]</scope>
    <source>
        <strain evidence="2 3">NIES-2285</strain>
    </source>
</reference>
<protein>
    <recommendedName>
        <fullName evidence="4">Nuclear pore complex protein</fullName>
    </recommendedName>
</protein>
<evidence type="ECO:0000313" key="3">
    <source>
        <dbReference type="Proteomes" id="UP000054558"/>
    </source>
</evidence>
<dbReference type="STRING" id="105231.A0A1Y1I309"/>
<feature type="compositionally biased region" description="Basic and acidic residues" evidence="1">
    <location>
        <begin position="111"/>
        <end position="128"/>
    </location>
</feature>
<evidence type="ECO:0000313" key="2">
    <source>
        <dbReference type="EMBL" id="GAQ83126.1"/>
    </source>
</evidence>
<dbReference type="EMBL" id="DF237085">
    <property type="protein sequence ID" value="GAQ83126.1"/>
    <property type="molecule type" value="Genomic_DNA"/>
</dbReference>
<dbReference type="Proteomes" id="UP000054558">
    <property type="component" value="Unassembled WGS sequence"/>
</dbReference>
<feature type="region of interest" description="Disordered" evidence="1">
    <location>
        <begin position="561"/>
        <end position="689"/>
    </location>
</feature>
<evidence type="ECO:0008006" key="4">
    <source>
        <dbReference type="Google" id="ProtNLM"/>
    </source>
</evidence>
<gene>
    <name evidence="2" type="ORF">KFL_001360230</name>
</gene>
<proteinExistence type="predicted"/>
<feature type="compositionally biased region" description="Polar residues" evidence="1">
    <location>
        <begin position="445"/>
        <end position="463"/>
    </location>
</feature>
<keyword evidence="3" id="KW-1185">Reference proteome</keyword>
<feature type="compositionally biased region" description="Basic and acidic residues" evidence="1">
    <location>
        <begin position="872"/>
        <end position="889"/>
    </location>
</feature>
<feature type="region of interest" description="Disordered" evidence="1">
    <location>
        <begin position="416"/>
        <end position="518"/>
    </location>
</feature>
<feature type="compositionally biased region" description="Low complexity" evidence="1">
    <location>
        <begin position="50"/>
        <end position="63"/>
    </location>
</feature>
<feature type="compositionally biased region" description="Basic and acidic residues" evidence="1">
    <location>
        <begin position="233"/>
        <end position="246"/>
    </location>
</feature>
<feature type="compositionally biased region" description="Basic residues" evidence="1">
    <location>
        <begin position="1362"/>
        <end position="1376"/>
    </location>
</feature>
<feature type="compositionally biased region" description="Basic and acidic residues" evidence="1">
    <location>
        <begin position="203"/>
        <end position="219"/>
    </location>
</feature>
<feature type="compositionally biased region" description="Low complexity" evidence="1">
    <location>
        <begin position="1299"/>
        <end position="1334"/>
    </location>
</feature>
<accession>A0A1Y1I309</accession>
<dbReference type="OrthoDB" id="653468at2759"/>
<feature type="compositionally biased region" description="Basic and acidic residues" evidence="1">
    <location>
        <begin position="624"/>
        <end position="669"/>
    </location>
</feature>
<feature type="region of interest" description="Disordered" evidence="1">
    <location>
        <begin position="107"/>
        <end position="161"/>
    </location>
</feature>
<sequence length="1376" mass="139952">MNQHQQQGDGTADGYGYGAGGAGGKSSKARKHAGGRNSTPYARPATGRHAAAGPSNAAALGSAKANGGQATSAGPGELARPLKNNGWWGALSSIASGAAHLVTTPLSFFKSDPRPENEKQDADVKENGDSEVGPSGRARQPEREDSEEEPQAAGVRSVDLSELIKHSMDGVVLSEEECEKECERIRQFLKSKTKGKRPLGSVRRPDARSAEETPHEPLERQGFQSQSNLKPDAVGRADPTQEHPDVDANGSLEEQEQGRSRGMELAYSEGRSLRATGRTQDEESPVKVALKFMNQARLPAQSADLSPDSNKSFSFPRLDNSREMDRRFTGSGLQGFAEEGGGHYRTPAPRRGSITSRPYTLQQRAGSVEIGEDFGTRWTPVRAPLSGGREMLKRRVSEVADGWQTESLRRIRQRGLEDVEGSVQRRSFRHAVQATPAPSLRPPASSFTPAPSQTFTPGTSGRAPQTGRRLPSLPPASQPPSSALRGSMVAGAERALSVRQEGRGSGAGGQLPSLRRTEMSKTASKIFETLDMMLSPRKLVGANLSPEVLHDMNLNERARLTQSTLDALPPVDSLRASPGRESPPALPSSEAFPPSTSADYQAASASAERAMGGTPGQKSTKAVEGSKEAEREDREREKTAAEREERGPSTLEERREQPTTEQTGRERGAKRGKVFRAPEPGEDEEGGAVGVSIFPTSQPAAVKSIFTAPATTAPAATLFTGMAPVMSASALSGGTPPAFTFSESKVAKESFQGLKEGADLKAPAGLPEFGFKAQSDFSFSPLAAEKEKPAPAPPSVTTTSAPLFGGSFGGFTAQPPESAPATPSFGTAANASAPAKAFAFMASVPAVQPGAPSLFASAPATGSAVTGSSGKRKAESDANGVEEAKEGGQKEAAPAAEDSGLMGFLKTRKSGTTEGGASRAETAPSQPLAFGQGAGIFGGGAPPVSAPAPTAAFGGVFSAGRLGPKADEKTSAAVESNGNKESATPSTSALPASEAPAKPSGFASILPTTAAPAVSTTPAAASSSAPSFFAFGQPPALAPSTSAAPETVKPLTFGTLTSASTSAAPALAFGVAKSFETPLVNPFGAPKPAETSAAFTFGGAKPAEPSSAAPATSTTAPVFGGTGSTFTGVVFGGQSTPAFGSNPAPAFGSSAVSAPIFGNASSTSAASTPSFTGFGTTPPALFGAQASAPASSAPFSFTAAATPSGTSAVFAFGGQNTAAASSAAPVFPGFGAAAAAPVFGGATANGTVSNGPPSPGSAMDDSGMAEEPAQPAQLAPPAVPLFGQQPQSVAPQPGAFGFSQQSPFPAAANPFQQPQQPNAAFGAGQPAANPFGAGTQSFGGFNSGQGAGFSVGSMGGDDKSGRVIRKAKRPAGAKKR</sequence>
<organism evidence="2 3">
    <name type="scientific">Klebsormidium nitens</name>
    <name type="common">Green alga</name>
    <name type="synonym">Ulothrix nitens</name>
    <dbReference type="NCBI Taxonomy" id="105231"/>
    <lineage>
        <taxon>Eukaryota</taxon>
        <taxon>Viridiplantae</taxon>
        <taxon>Streptophyta</taxon>
        <taxon>Klebsormidiophyceae</taxon>
        <taxon>Klebsormidiales</taxon>
        <taxon>Klebsormidiaceae</taxon>
        <taxon>Klebsormidium</taxon>
    </lineage>
</organism>
<feature type="compositionally biased region" description="Low complexity" evidence="1">
    <location>
        <begin position="981"/>
        <end position="997"/>
    </location>
</feature>
<feature type="region of interest" description="Disordered" evidence="1">
    <location>
        <begin position="967"/>
        <end position="1003"/>
    </location>
</feature>